<sequence length="121" mass="14354">MARLLFLLPGEAVLRRVALVIHARPCSSLSITACPSLILEVLGPACASDVARSDSHGPRVQLKPRRPWHPILAASRGERPPSFCRRWHWTVDPRFDEREMCASTEVAQRRMRWWWWWWWWW</sequence>
<evidence type="ECO:0000313" key="1">
    <source>
        <dbReference type="EMBL" id="PSN70238.1"/>
    </source>
</evidence>
<gene>
    <name evidence="1" type="ORF">BS50DRAFT_309140</name>
</gene>
<evidence type="ECO:0000313" key="2">
    <source>
        <dbReference type="Proteomes" id="UP000240883"/>
    </source>
</evidence>
<reference evidence="1 2" key="1">
    <citation type="journal article" date="2018" name="Front. Microbiol.">
        <title>Genome-Wide Analysis of Corynespora cassiicola Leaf Fall Disease Putative Effectors.</title>
        <authorList>
            <person name="Lopez D."/>
            <person name="Ribeiro S."/>
            <person name="Label P."/>
            <person name="Fumanal B."/>
            <person name="Venisse J.S."/>
            <person name="Kohler A."/>
            <person name="de Oliveira R.R."/>
            <person name="Labutti K."/>
            <person name="Lipzen A."/>
            <person name="Lail K."/>
            <person name="Bauer D."/>
            <person name="Ohm R.A."/>
            <person name="Barry K.W."/>
            <person name="Spatafora J."/>
            <person name="Grigoriev I.V."/>
            <person name="Martin F.M."/>
            <person name="Pujade-Renaud V."/>
        </authorList>
    </citation>
    <scope>NUCLEOTIDE SEQUENCE [LARGE SCALE GENOMIC DNA]</scope>
    <source>
        <strain evidence="1 2">Philippines</strain>
    </source>
</reference>
<accession>A0A2T2NYS4</accession>
<dbReference type="Proteomes" id="UP000240883">
    <property type="component" value="Unassembled WGS sequence"/>
</dbReference>
<keyword evidence="2" id="KW-1185">Reference proteome</keyword>
<dbReference type="EMBL" id="KZ678132">
    <property type="protein sequence ID" value="PSN70238.1"/>
    <property type="molecule type" value="Genomic_DNA"/>
</dbReference>
<organism evidence="1 2">
    <name type="scientific">Corynespora cassiicola Philippines</name>
    <dbReference type="NCBI Taxonomy" id="1448308"/>
    <lineage>
        <taxon>Eukaryota</taxon>
        <taxon>Fungi</taxon>
        <taxon>Dikarya</taxon>
        <taxon>Ascomycota</taxon>
        <taxon>Pezizomycotina</taxon>
        <taxon>Dothideomycetes</taxon>
        <taxon>Pleosporomycetidae</taxon>
        <taxon>Pleosporales</taxon>
        <taxon>Corynesporascaceae</taxon>
        <taxon>Corynespora</taxon>
    </lineage>
</organism>
<protein>
    <submittedName>
        <fullName evidence="1">Uncharacterized protein</fullName>
    </submittedName>
</protein>
<name>A0A2T2NYS4_CORCC</name>
<dbReference type="AlphaFoldDB" id="A0A2T2NYS4"/>
<proteinExistence type="predicted"/>